<evidence type="ECO:0000256" key="1">
    <source>
        <dbReference type="SAM" id="Coils"/>
    </source>
</evidence>
<keyword evidence="1" id="KW-0175">Coiled coil</keyword>
<name>A0A0B7KGZ8_BIOOC</name>
<proteinExistence type="predicted"/>
<sequence length="710" mass="78404">MALGLRARLRARFSLTSWLKNLLLRVASAFAHLRLGSTTNALLQTKASIFGFLHSSPLDNRHIRLLRLPVSSACPSACPELSIETFPIANCPPYIALSYTWGPPEPSITPYTLSDRRAIRIDGRPFLVFPNLFDALTHLTSARPGQYVWIDGICINQADLAERASQVSIMNKIYAGANETVIWLGPSNPATERALSKLEEMATNAESQIMKWGKERDWSDLAAVVTRTWFSRVWIIQEVALSSNPTILVGHGSIPWSSLGNAALLVVGSNAISGIMAFGSGMQNFSLVQGVAFASNLEWCRGDESPFRDVITNHDFLAGIDIDGQSLSAALLKVLLISKGCQSTCRQDRVYGLLGIVNHIAKWTNAPVSSLEINYSSSPDKVLTDIGLFLYHETRSLHLLSLAGEASRSRVPATTIPSWIPSFEIAHVPILGPNYKRVSILNASGSYTADFQVNKAQYRLNVKAASPNLGSIEELGEVWPDLLAGKFLDTIAILLHCGETYKSTKQPIVETLWRTLIMDTNLFERPAPSALSASFKSWFLMLTITAILKAFIKTPRFTHDIFDSLEPLFVLSNSLDSTHLLPTSDEMIHLLSRFGCFPDPAVPVMTEPERNEFMERLGREAASYEGLLRGVLPFSRRLARTVRGLLCLVPLTAQIGDKVMIVKGCPTPLVIKRVPEEEDTFRLVGDTYVHGVMYGEHVATEVCWRDIALI</sequence>
<dbReference type="EMBL" id="CDPU01000075">
    <property type="protein sequence ID" value="CEO56818.1"/>
    <property type="molecule type" value="Genomic_DNA"/>
</dbReference>
<evidence type="ECO:0000256" key="2">
    <source>
        <dbReference type="SAM" id="SignalP"/>
    </source>
</evidence>
<dbReference type="PANTHER" id="PTHR24148:SF64">
    <property type="entry name" value="HETEROKARYON INCOMPATIBILITY DOMAIN-CONTAINING PROTEIN"/>
    <property type="match status" value="1"/>
</dbReference>
<organism evidence="4">
    <name type="scientific">Bionectria ochroleuca</name>
    <name type="common">Gliocladium roseum</name>
    <dbReference type="NCBI Taxonomy" id="29856"/>
    <lineage>
        <taxon>Eukaryota</taxon>
        <taxon>Fungi</taxon>
        <taxon>Dikarya</taxon>
        <taxon>Ascomycota</taxon>
        <taxon>Pezizomycotina</taxon>
        <taxon>Sordariomycetes</taxon>
        <taxon>Hypocreomycetidae</taxon>
        <taxon>Hypocreales</taxon>
        <taxon>Bionectriaceae</taxon>
        <taxon>Clonostachys</taxon>
    </lineage>
</organism>
<dbReference type="AlphaFoldDB" id="A0A0B7KGZ8"/>
<reference evidence="4" key="1">
    <citation type="submission" date="2015-01" db="EMBL/GenBank/DDBJ databases">
        <authorList>
            <person name="Durling Mikael"/>
        </authorList>
    </citation>
    <scope>NUCLEOTIDE SEQUENCE</scope>
</reference>
<feature type="chain" id="PRO_5002134623" description="Heterokaryon incompatibility domain-containing protein" evidence="2">
    <location>
        <begin position="30"/>
        <end position="710"/>
    </location>
</feature>
<feature type="coiled-coil region" evidence="1">
    <location>
        <begin position="188"/>
        <end position="215"/>
    </location>
</feature>
<evidence type="ECO:0000313" key="4">
    <source>
        <dbReference type="EMBL" id="CEO56818.1"/>
    </source>
</evidence>
<dbReference type="PANTHER" id="PTHR24148">
    <property type="entry name" value="ANKYRIN REPEAT DOMAIN-CONTAINING PROTEIN 39 HOMOLOG-RELATED"/>
    <property type="match status" value="1"/>
</dbReference>
<dbReference type="Pfam" id="PF26639">
    <property type="entry name" value="Het-6_barrel"/>
    <property type="match status" value="1"/>
</dbReference>
<dbReference type="Pfam" id="PF06985">
    <property type="entry name" value="HET"/>
    <property type="match status" value="1"/>
</dbReference>
<protein>
    <recommendedName>
        <fullName evidence="3">Heterokaryon incompatibility domain-containing protein</fullName>
    </recommendedName>
</protein>
<dbReference type="InterPro" id="IPR052895">
    <property type="entry name" value="HetReg/Transcr_Mod"/>
</dbReference>
<keyword evidence="2" id="KW-0732">Signal</keyword>
<dbReference type="InterPro" id="IPR010730">
    <property type="entry name" value="HET"/>
</dbReference>
<accession>A0A0B7KGZ8</accession>
<gene>
    <name evidence="4" type="ORF">BN869_000012876_1</name>
</gene>
<evidence type="ECO:0000259" key="3">
    <source>
        <dbReference type="Pfam" id="PF06985"/>
    </source>
</evidence>
<feature type="domain" description="Heterokaryon incompatibility" evidence="3">
    <location>
        <begin position="94"/>
        <end position="238"/>
    </location>
</feature>
<feature type="signal peptide" evidence="2">
    <location>
        <begin position="1"/>
        <end position="29"/>
    </location>
</feature>